<dbReference type="Pfam" id="PF17667">
    <property type="entry name" value="Pkinase_fungal"/>
    <property type="match status" value="1"/>
</dbReference>
<dbReference type="InterPro" id="IPR011009">
    <property type="entry name" value="Kinase-like_dom_sf"/>
</dbReference>
<reference evidence="2" key="1">
    <citation type="submission" date="2021-02" db="EMBL/GenBank/DDBJ databases">
        <authorList>
            <person name="Nieuwenhuis M."/>
            <person name="Van De Peppel L.J.J."/>
        </authorList>
    </citation>
    <scope>NUCLEOTIDE SEQUENCE</scope>
    <source>
        <strain evidence="2">D49</strain>
    </source>
</reference>
<dbReference type="InterPro" id="IPR000719">
    <property type="entry name" value="Prot_kinase_dom"/>
</dbReference>
<evidence type="ECO:0000313" key="3">
    <source>
        <dbReference type="Proteomes" id="UP000717328"/>
    </source>
</evidence>
<evidence type="ECO:0000313" key="2">
    <source>
        <dbReference type="EMBL" id="KAG5634641.1"/>
    </source>
</evidence>
<dbReference type="SUPFAM" id="SSF56112">
    <property type="entry name" value="Protein kinase-like (PK-like)"/>
    <property type="match status" value="1"/>
</dbReference>
<reference evidence="2" key="2">
    <citation type="submission" date="2021-10" db="EMBL/GenBank/DDBJ databases">
        <title>Phylogenomics reveals ancestral predisposition of the termite-cultivated fungus Termitomyces towards a domesticated lifestyle.</title>
        <authorList>
            <person name="Auxier B."/>
            <person name="Grum-Grzhimaylo A."/>
            <person name="Cardenas M.E."/>
            <person name="Lodge J.D."/>
            <person name="Laessoe T."/>
            <person name="Pedersen O."/>
            <person name="Smith M.E."/>
            <person name="Kuyper T.W."/>
            <person name="Franco-Molano E.A."/>
            <person name="Baroni T.J."/>
            <person name="Aanen D.K."/>
        </authorList>
    </citation>
    <scope>NUCLEOTIDE SEQUENCE</scope>
    <source>
        <strain evidence="2">D49</strain>
    </source>
</reference>
<dbReference type="EMBL" id="JABCKI010006328">
    <property type="protein sequence ID" value="KAG5634641.1"/>
    <property type="molecule type" value="Genomic_DNA"/>
</dbReference>
<proteinExistence type="predicted"/>
<feature type="domain" description="Protein kinase" evidence="1">
    <location>
        <begin position="1"/>
        <end position="384"/>
    </location>
</feature>
<dbReference type="PROSITE" id="PS00109">
    <property type="entry name" value="PROTEIN_KINASE_TYR"/>
    <property type="match status" value="1"/>
</dbReference>
<keyword evidence="3" id="KW-1185">Reference proteome</keyword>
<dbReference type="PROSITE" id="PS50011">
    <property type="entry name" value="PROTEIN_KINASE_DOM"/>
    <property type="match status" value="1"/>
</dbReference>
<organism evidence="2 3">
    <name type="scientific">Sphagnurus paluster</name>
    <dbReference type="NCBI Taxonomy" id="117069"/>
    <lineage>
        <taxon>Eukaryota</taxon>
        <taxon>Fungi</taxon>
        <taxon>Dikarya</taxon>
        <taxon>Basidiomycota</taxon>
        <taxon>Agaricomycotina</taxon>
        <taxon>Agaricomycetes</taxon>
        <taxon>Agaricomycetidae</taxon>
        <taxon>Agaricales</taxon>
        <taxon>Tricholomatineae</taxon>
        <taxon>Lyophyllaceae</taxon>
        <taxon>Sphagnurus</taxon>
    </lineage>
</organism>
<dbReference type="GO" id="GO:0004672">
    <property type="term" value="F:protein kinase activity"/>
    <property type="evidence" value="ECO:0007669"/>
    <property type="project" value="InterPro"/>
</dbReference>
<dbReference type="AlphaFoldDB" id="A0A9P7FPV3"/>
<gene>
    <name evidence="2" type="ORF">H0H81_001288</name>
</gene>
<sequence>MGRCTRIWCVYEEFAGVEKKELAAKHQLDDMQLIFVGPYALKLYTANIHTESYTQEIFKKFADRNIPYLLLPKKVWYLGKILDIVRYWGEEENTTREIVLKDREEIIKISDLKRTLDQFLTPYEFYGAIIGVLKGIEALAEVGIMHRDISPGNIVLDDELVNPQRILNDKNKTGKAIFLRRSPVKIGAMGGLHDLEMAASVPSSVSARHRFTFNAKAAAETKKNTTKDPRLDFRTGTTPYMSIPVLIGWQHSAYCDAPIRDPYQWPQEIRSWADSSGTSLHTLGDKKSGFFEARDSWAEIAESCLDYWSALNGPSKKKGLGLPHVDMLSALRSTLWRTDSITENPFPNTKVKPSEVIEAMEKALEDNKHRLGWVSPSGDENSRI</sequence>
<evidence type="ECO:0000259" key="1">
    <source>
        <dbReference type="PROSITE" id="PS50011"/>
    </source>
</evidence>
<dbReference type="InterPro" id="IPR008266">
    <property type="entry name" value="Tyr_kinase_AS"/>
</dbReference>
<dbReference type="Proteomes" id="UP000717328">
    <property type="component" value="Unassembled WGS sequence"/>
</dbReference>
<name>A0A9P7FPV3_9AGAR</name>
<dbReference type="GO" id="GO:0005524">
    <property type="term" value="F:ATP binding"/>
    <property type="evidence" value="ECO:0007669"/>
    <property type="project" value="InterPro"/>
</dbReference>
<dbReference type="OrthoDB" id="3064607at2759"/>
<comment type="caution">
    <text evidence="2">The sequence shown here is derived from an EMBL/GenBank/DDBJ whole genome shotgun (WGS) entry which is preliminary data.</text>
</comment>
<dbReference type="InterPro" id="IPR040976">
    <property type="entry name" value="Pkinase_fungal"/>
</dbReference>
<protein>
    <recommendedName>
        <fullName evidence="1">Protein kinase domain-containing protein</fullName>
    </recommendedName>
</protein>
<accession>A0A9P7FPV3</accession>
<dbReference type="Gene3D" id="1.10.510.10">
    <property type="entry name" value="Transferase(Phosphotransferase) domain 1"/>
    <property type="match status" value="1"/>
</dbReference>